<organism evidence="2 3">
    <name type="scientific">Vibrio qingdaonensis</name>
    <dbReference type="NCBI Taxonomy" id="2829491"/>
    <lineage>
        <taxon>Bacteria</taxon>
        <taxon>Pseudomonadati</taxon>
        <taxon>Pseudomonadota</taxon>
        <taxon>Gammaproteobacteria</taxon>
        <taxon>Vibrionales</taxon>
        <taxon>Vibrionaceae</taxon>
        <taxon>Vibrio</taxon>
    </lineage>
</organism>
<evidence type="ECO:0000313" key="3">
    <source>
        <dbReference type="Proteomes" id="UP001155587"/>
    </source>
</evidence>
<feature type="transmembrane region" description="Helical" evidence="1">
    <location>
        <begin position="78"/>
        <end position="95"/>
    </location>
</feature>
<dbReference type="PROSITE" id="PS51257">
    <property type="entry name" value="PROKAR_LIPOPROTEIN"/>
    <property type="match status" value="1"/>
</dbReference>
<dbReference type="RefSeq" id="WP_265673855.1">
    <property type="nucleotide sequence ID" value="NZ_JAKRRY010000004.1"/>
</dbReference>
<sequence>MANPEHREELDKLDKVSVCFYRFGISLFSIALFGCAFIASHQLKLITLPDNASQVVILVFCLASVFTAANLHVYSKHVRAIIVWSTWLGLLIMLYSAQQNLYWLALGFFFVTFSGIALKESFCFKVYGLKLVPLFLAMNTLFILLEYWQGVLVCSSITGLIMMYLAVQKWRMPLHFDIGIKANYEI</sequence>
<keyword evidence="1" id="KW-1133">Transmembrane helix</keyword>
<protein>
    <submittedName>
        <fullName evidence="2">DUF2301 domain-containing membrane protein</fullName>
    </submittedName>
</protein>
<reference evidence="2" key="1">
    <citation type="submission" date="2022-02" db="EMBL/GenBank/DDBJ databases">
        <title>Vibrio sp. nov, a new bacterium isolated from seawater.</title>
        <authorList>
            <person name="Yuan Y."/>
        </authorList>
    </citation>
    <scope>NUCLEOTIDE SEQUENCE</scope>
    <source>
        <strain evidence="2">ZSDZ65</strain>
    </source>
</reference>
<keyword evidence="3" id="KW-1185">Reference proteome</keyword>
<keyword evidence="1" id="KW-0472">Membrane</keyword>
<accession>A0A9X3HVN7</accession>
<feature type="transmembrane region" description="Helical" evidence="1">
    <location>
        <begin position="20"/>
        <end position="40"/>
    </location>
</feature>
<feature type="transmembrane region" description="Helical" evidence="1">
    <location>
        <begin position="101"/>
        <end position="118"/>
    </location>
</feature>
<name>A0A9X3HVN7_9VIBR</name>
<dbReference type="Proteomes" id="UP001155587">
    <property type="component" value="Unassembled WGS sequence"/>
</dbReference>
<gene>
    <name evidence="2" type="ORF">MD535_05125</name>
</gene>
<feature type="transmembrane region" description="Helical" evidence="1">
    <location>
        <begin position="150"/>
        <end position="167"/>
    </location>
</feature>
<dbReference type="EMBL" id="JAKRRY010000004">
    <property type="protein sequence ID" value="MCW8345413.1"/>
    <property type="molecule type" value="Genomic_DNA"/>
</dbReference>
<evidence type="ECO:0000256" key="1">
    <source>
        <dbReference type="SAM" id="Phobius"/>
    </source>
</evidence>
<dbReference type="AlphaFoldDB" id="A0A9X3HVN7"/>
<dbReference type="InterPro" id="IPR019275">
    <property type="entry name" value="DUF2301"/>
</dbReference>
<evidence type="ECO:0000313" key="2">
    <source>
        <dbReference type="EMBL" id="MCW8345413.1"/>
    </source>
</evidence>
<feature type="transmembrane region" description="Helical" evidence="1">
    <location>
        <begin position="52"/>
        <end position="71"/>
    </location>
</feature>
<proteinExistence type="predicted"/>
<dbReference type="Pfam" id="PF10063">
    <property type="entry name" value="DUF2301"/>
    <property type="match status" value="1"/>
</dbReference>
<comment type="caution">
    <text evidence="2">The sequence shown here is derived from an EMBL/GenBank/DDBJ whole genome shotgun (WGS) entry which is preliminary data.</text>
</comment>
<keyword evidence="1" id="KW-0812">Transmembrane</keyword>